<dbReference type="SUPFAM" id="SSF52540">
    <property type="entry name" value="P-loop containing nucleoside triphosphate hydrolases"/>
    <property type="match status" value="1"/>
</dbReference>
<dbReference type="PANTHER" id="PTHR23077">
    <property type="entry name" value="AAA-FAMILY ATPASE"/>
    <property type="match status" value="1"/>
</dbReference>
<dbReference type="InterPro" id="IPR003593">
    <property type="entry name" value="AAA+_ATPase"/>
</dbReference>
<keyword evidence="4" id="KW-1185">Reference proteome</keyword>
<dbReference type="Gene3D" id="3.40.50.300">
    <property type="entry name" value="P-loop containing nucleotide triphosphate hydrolases"/>
    <property type="match status" value="1"/>
</dbReference>
<dbReference type="GO" id="GO:0042254">
    <property type="term" value="P:ribosome biogenesis"/>
    <property type="evidence" value="ECO:0007669"/>
    <property type="project" value="TreeGrafter"/>
</dbReference>
<dbReference type="GO" id="GO:0005524">
    <property type="term" value="F:ATP binding"/>
    <property type="evidence" value="ECO:0007669"/>
    <property type="project" value="InterPro"/>
</dbReference>
<dbReference type="GO" id="GO:0003723">
    <property type="term" value="F:RNA binding"/>
    <property type="evidence" value="ECO:0007669"/>
    <property type="project" value="TreeGrafter"/>
</dbReference>
<sequence length="514" mass="58452">MANDMSHQGAYERWLEHNSQPQKSTELNTFALLRAAYPNHHVSETTLDTCDLLGYADAGFATAVPEDTPFNHFVRNFEAPESRIDRDKGKVVDAVLYGCWRYRWRGIDFLVYKSTYITRWGLTTLFFVLHPDTPDKRHNAATDALLHECGKWSKELHNEVYVFDNVQWKKSKSLWQSIDGSSWDDVILAAGMKERLIHDVQHFFDTRHIYRASNVPWKRGVILHGLPGNGKTVSVKALINSLAKRPDPIPSLYVKSLDACQGPKYSIQLIFKHARAMAPCLLVFEDLDSLITPKTRSYFLNEVDGLESNDGILMIGSTNYLDRLDAAITKRPSRFDRKYHFKLPDEDARLSYALYWSRKFSKPSAIVHFPETLCPVIAKITKGFSFAYMKELFIASLLAHARGATEDDDFLDAPEAVADKTDKAGSTTSEEPVVVGEEDKAVQQPEKKGPVEVEVPEELKDNIFLRFIMGQAEILHREMESTDKEDVPMASCEVDADEGQLPFPWMSITRQLAR</sequence>
<evidence type="ECO:0000313" key="3">
    <source>
        <dbReference type="EMBL" id="KAK0624351.1"/>
    </source>
</evidence>
<evidence type="ECO:0000256" key="1">
    <source>
        <dbReference type="SAM" id="MobiDB-lite"/>
    </source>
</evidence>
<name>A0AA40C3T2_9PEZI</name>
<proteinExistence type="predicted"/>
<dbReference type="AlphaFoldDB" id="A0AA40C3T2"/>
<feature type="region of interest" description="Disordered" evidence="1">
    <location>
        <begin position="418"/>
        <end position="450"/>
    </location>
</feature>
<dbReference type="GO" id="GO:1990275">
    <property type="term" value="F:preribosome binding"/>
    <property type="evidence" value="ECO:0007669"/>
    <property type="project" value="TreeGrafter"/>
</dbReference>
<protein>
    <submittedName>
        <fullName evidence="3">Proteasome-activating nucleotidase</fullName>
    </submittedName>
</protein>
<dbReference type="GO" id="GO:0000502">
    <property type="term" value="C:proteasome complex"/>
    <property type="evidence" value="ECO:0007669"/>
    <property type="project" value="UniProtKB-KW"/>
</dbReference>
<evidence type="ECO:0000259" key="2">
    <source>
        <dbReference type="SMART" id="SM00382"/>
    </source>
</evidence>
<evidence type="ECO:0000313" key="4">
    <source>
        <dbReference type="Proteomes" id="UP001175000"/>
    </source>
</evidence>
<organism evidence="3 4">
    <name type="scientific">Immersiella caudata</name>
    <dbReference type="NCBI Taxonomy" id="314043"/>
    <lineage>
        <taxon>Eukaryota</taxon>
        <taxon>Fungi</taxon>
        <taxon>Dikarya</taxon>
        <taxon>Ascomycota</taxon>
        <taxon>Pezizomycotina</taxon>
        <taxon>Sordariomycetes</taxon>
        <taxon>Sordariomycetidae</taxon>
        <taxon>Sordariales</taxon>
        <taxon>Lasiosphaeriaceae</taxon>
        <taxon>Immersiella</taxon>
    </lineage>
</organism>
<feature type="compositionally biased region" description="Basic and acidic residues" evidence="1">
    <location>
        <begin position="437"/>
        <end position="450"/>
    </location>
</feature>
<dbReference type="InterPro" id="IPR027417">
    <property type="entry name" value="P-loop_NTPase"/>
</dbReference>
<reference evidence="3" key="1">
    <citation type="submission" date="2023-06" db="EMBL/GenBank/DDBJ databases">
        <title>Genome-scale phylogeny and comparative genomics of the fungal order Sordariales.</title>
        <authorList>
            <consortium name="Lawrence Berkeley National Laboratory"/>
            <person name="Hensen N."/>
            <person name="Bonometti L."/>
            <person name="Westerberg I."/>
            <person name="Brannstrom I.O."/>
            <person name="Guillou S."/>
            <person name="Cros-Aarteil S."/>
            <person name="Calhoun S."/>
            <person name="Haridas S."/>
            <person name="Kuo A."/>
            <person name="Mondo S."/>
            <person name="Pangilinan J."/>
            <person name="Riley R."/>
            <person name="Labutti K."/>
            <person name="Andreopoulos B."/>
            <person name="Lipzen A."/>
            <person name="Chen C."/>
            <person name="Yanf M."/>
            <person name="Daum C."/>
            <person name="Ng V."/>
            <person name="Clum A."/>
            <person name="Steindorff A."/>
            <person name="Ohm R."/>
            <person name="Martin F."/>
            <person name="Silar P."/>
            <person name="Natvig D."/>
            <person name="Lalanne C."/>
            <person name="Gautier V."/>
            <person name="Ament-Velasquez S.L."/>
            <person name="Kruys A."/>
            <person name="Hutchinson M.I."/>
            <person name="Powell A.J."/>
            <person name="Barry K."/>
            <person name="Miller A.N."/>
            <person name="Grigoriev I.V."/>
            <person name="Debuchy R."/>
            <person name="Gladieux P."/>
            <person name="Thoren M.H."/>
            <person name="Johannesson H."/>
        </authorList>
    </citation>
    <scope>NUCLEOTIDE SEQUENCE</scope>
    <source>
        <strain evidence="3">CBS 606.72</strain>
    </source>
</reference>
<dbReference type="SMART" id="SM00382">
    <property type="entry name" value="AAA"/>
    <property type="match status" value="1"/>
</dbReference>
<dbReference type="GO" id="GO:0016887">
    <property type="term" value="F:ATP hydrolysis activity"/>
    <property type="evidence" value="ECO:0007669"/>
    <property type="project" value="InterPro"/>
</dbReference>
<comment type="caution">
    <text evidence="3">The sequence shown here is derived from an EMBL/GenBank/DDBJ whole genome shotgun (WGS) entry which is preliminary data.</text>
</comment>
<dbReference type="PANTHER" id="PTHR23077:SF132">
    <property type="entry name" value="ATP-DEPENDENT ZN PROTEASE"/>
    <property type="match status" value="1"/>
</dbReference>
<gene>
    <name evidence="3" type="ORF">B0T14DRAFT_517911</name>
</gene>
<dbReference type="GO" id="GO:0005634">
    <property type="term" value="C:nucleus"/>
    <property type="evidence" value="ECO:0007669"/>
    <property type="project" value="TreeGrafter"/>
</dbReference>
<accession>A0AA40C3T2</accession>
<dbReference type="Pfam" id="PF00004">
    <property type="entry name" value="AAA"/>
    <property type="match status" value="1"/>
</dbReference>
<dbReference type="CDD" id="cd19481">
    <property type="entry name" value="RecA-like_protease"/>
    <property type="match status" value="1"/>
</dbReference>
<dbReference type="InterPro" id="IPR003959">
    <property type="entry name" value="ATPase_AAA_core"/>
</dbReference>
<feature type="domain" description="AAA+ ATPase" evidence="2">
    <location>
        <begin position="217"/>
        <end position="345"/>
    </location>
</feature>
<keyword evidence="3" id="KW-0647">Proteasome</keyword>
<dbReference type="InterPro" id="IPR050168">
    <property type="entry name" value="AAA_ATPase_domain"/>
</dbReference>
<dbReference type="EMBL" id="JAULSU010000003">
    <property type="protein sequence ID" value="KAK0624351.1"/>
    <property type="molecule type" value="Genomic_DNA"/>
</dbReference>
<dbReference type="Proteomes" id="UP001175000">
    <property type="component" value="Unassembled WGS sequence"/>
</dbReference>